<organism evidence="3 4">
    <name type="scientific">Flaviflexus salsibiostraticola</name>
    <dbReference type="NCBI Taxonomy" id="1282737"/>
    <lineage>
        <taxon>Bacteria</taxon>
        <taxon>Bacillati</taxon>
        <taxon>Actinomycetota</taxon>
        <taxon>Actinomycetes</taxon>
        <taxon>Actinomycetales</taxon>
        <taxon>Actinomycetaceae</taxon>
        <taxon>Flaviflexus</taxon>
    </lineage>
</organism>
<evidence type="ECO:0000256" key="1">
    <source>
        <dbReference type="SAM" id="Phobius"/>
    </source>
</evidence>
<feature type="transmembrane region" description="Helical" evidence="1">
    <location>
        <begin position="628"/>
        <end position="646"/>
    </location>
</feature>
<dbReference type="Pfam" id="PF19516">
    <property type="entry name" value="DUF6049"/>
    <property type="match status" value="1"/>
</dbReference>
<gene>
    <name evidence="3" type="ORF">EJO69_08200</name>
</gene>
<evidence type="ECO:0000313" key="3">
    <source>
        <dbReference type="EMBL" id="AZN30290.1"/>
    </source>
</evidence>
<dbReference type="RefSeq" id="WP_126040900.1">
    <property type="nucleotide sequence ID" value="NZ_CP034438.1"/>
</dbReference>
<protein>
    <submittedName>
        <fullName evidence="3">Uncharacterized protein</fullName>
    </submittedName>
</protein>
<evidence type="ECO:0000256" key="2">
    <source>
        <dbReference type="SAM" id="SignalP"/>
    </source>
</evidence>
<keyword evidence="1" id="KW-0472">Membrane</keyword>
<reference evidence="3 4" key="1">
    <citation type="submission" date="2018-12" db="EMBL/GenBank/DDBJ databases">
        <title>Complete genome sequence of Flaviflexus salsibiostraticola KCTC 33148.</title>
        <authorList>
            <person name="Bae J.-W."/>
        </authorList>
    </citation>
    <scope>NUCLEOTIDE SEQUENCE [LARGE SCALE GENOMIC DNA]</scope>
    <source>
        <strain evidence="3 4">KCTC 33148</strain>
    </source>
</reference>
<keyword evidence="1" id="KW-0812">Transmembrane</keyword>
<dbReference type="Proteomes" id="UP000270021">
    <property type="component" value="Chromosome"/>
</dbReference>
<accession>A0A3Q8WUD0</accession>
<dbReference type="InterPro" id="IPR046112">
    <property type="entry name" value="DUF6049"/>
</dbReference>
<name>A0A3Q8WUD0_9ACTO</name>
<evidence type="ECO:0000313" key="4">
    <source>
        <dbReference type="Proteomes" id="UP000270021"/>
    </source>
</evidence>
<dbReference type="AlphaFoldDB" id="A0A3Q8WUD0"/>
<keyword evidence="2" id="KW-0732">Signal</keyword>
<feature type="chain" id="PRO_5018561708" evidence="2">
    <location>
        <begin position="23"/>
        <end position="667"/>
    </location>
</feature>
<feature type="signal peptide" evidence="2">
    <location>
        <begin position="1"/>
        <end position="22"/>
    </location>
</feature>
<dbReference type="KEGG" id="fsl:EJO69_08200"/>
<keyword evidence="4" id="KW-1185">Reference proteome</keyword>
<proteinExistence type="predicted"/>
<dbReference type="OrthoDB" id="3267347at2"/>
<keyword evidence="1" id="KW-1133">Transmembrane helix</keyword>
<sequence>MKRLLTAVCAAALLGAAPPAAASSAEPIEIEITDISPVHRAGDSLPVSVTVTNPGSRIENVPFDLTVQASVPLYRSTVTSWLADETINAQMLTLDRRTVDLPRGETTFDIDLPSDVLTWGNTATSWGPRGVQASVNVDDETIVDRTFLTTEPSFELEPMTFTAIVPITVSAEELEQVPTSLERYDQSVTALREGSLEPGEDLPDPIGAALQSATDRVIDDIESLTSPGITLALDSSFAASSYGTVNETEEALDDFASGDGHELALLPALDADLSAWAETAADDLFLPHIEQMESARADLAERGITARTDLLVAPTTAEVAALGLENGAEVLAVLGSDVPASQPLNWTPSAHAVIDGSPAIVADEELSRLLSGEGDLSDLDRRQALVALTAIHYRERPNDHRPLALLLPRGTDPAAINDSIESLNGSSWLEGGTASDIERLPLDPFDREGLTSADAETGALGAAVPSINEAGRLVTTIGDLTTQPRLFRDAVAATAGVVGSGSLPPRELDRRTNDLVELADTLTSQLAVQPSSTVNLISRASEFPVHVTSSLPVPITVAVEMQSDDRRLQFEPVSTVLQPNTTTTVGVPVRAIGSGNVSTQVDILGPVGQVIGTGTEINIRVRADWENVGTAIIAGVFLLILIVGIIRSARRGTRTPPIAEADLESEE</sequence>
<dbReference type="EMBL" id="CP034438">
    <property type="protein sequence ID" value="AZN30290.1"/>
    <property type="molecule type" value="Genomic_DNA"/>
</dbReference>